<feature type="chain" id="PRO_5045773287" description="Slp family lipoprotein" evidence="1">
    <location>
        <begin position="21"/>
        <end position="216"/>
    </location>
</feature>
<gene>
    <name evidence="2" type="ORF">SKC37_04930</name>
</gene>
<dbReference type="PROSITE" id="PS51257">
    <property type="entry name" value="PROKAR_LIPOPROTEIN"/>
    <property type="match status" value="1"/>
</dbReference>
<protein>
    <recommendedName>
        <fullName evidence="4">Slp family lipoprotein</fullName>
    </recommendedName>
</protein>
<keyword evidence="1" id="KW-0732">Signal</keyword>
<proteinExistence type="predicted"/>
<feature type="signal peptide" evidence="1">
    <location>
        <begin position="1"/>
        <end position="20"/>
    </location>
</feature>
<dbReference type="RefSeq" id="WP_377980390.1">
    <property type="nucleotide sequence ID" value="NZ_JBBKXX010000001.1"/>
</dbReference>
<dbReference type="EMBL" id="JBBKXX010000001">
    <property type="protein sequence ID" value="MFD3407989.1"/>
    <property type="molecule type" value="Genomic_DNA"/>
</dbReference>
<sequence>MRIITLFAFLGLFSCARQSASPVVVDQNVQKEKRLQVKLQSLNVVKTQEVLGDELVLVGAIGIMEGDTIKPIQVFSTYLGRVKSGQVIRLDTIKPVEVRLKSGQKASFQLSLFEIEDYQPTKKWVNRFNAVSGVLAIPLALTSAENPVSWFLWGMKAGSLGLDWVSEIDKRDLVGVSETQWDYDSVLSTERTGKWIGGRRLIDAYEYQYKIQINVE</sequence>
<name>A0ABW6DKF7_9BACT</name>
<dbReference type="Proteomes" id="UP001598019">
    <property type="component" value="Unassembled WGS sequence"/>
</dbReference>
<reference evidence="2 3" key="1">
    <citation type="submission" date="2024-03" db="EMBL/GenBank/DDBJ databases">
        <title>Aquirufa genome sequencing.</title>
        <authorList>
            <person name="Pitt A."/>
            <person name="Hahn M.W."/>
        </authorList>
    </citation>
    <scope>NUCLEOTIDE SEQUENCE [LARGE SCALE GENOMIC DNA]</scope>
    <source>
        <strain evidence="2 3">HETE-83D</strain>
    </source>
</reference>
<evidence type="ECO:0000313" key="2">
    <source>
        <dbReference type="EMBL" id="MFD3407989.1"/>
    </source>
</evidence>
<organism evidence="2 3">
    <name type="scientific">Aquirufa esocilacus</name>
    <dbReference type="NCBI Taxonomy" id="3096513"/>
    <lineage>
        <taxon>Bacteria</taxon>
        <taxon>Pseudomonadati</taxon>
        <taxon>Bacteroidota</taxon>
        <taxon>Cytophagia</taxon>
        <taxon>Cytophagales</taxon>
        <taxon>Flectobacillaceae</taxon>
        <taxon>Aquirufa</taxon>
    </lineage>
</organism>
<accession>A0ABW6DKF7</accession>
<evidence type="ECO:0008006" key="4">
    <source>
        <dbReference type="Google" id="ProtNLM"/>
    </source>
</evidence>
<comment type="caution">
    <text evidence="2">The sequence shown here is derived from an EMBL/GenBank/DDBJ whole genome shotgun (WGS) entry which is preliminary data.</text>
</comment>
<evidence type="ECO:0000256" key="1">
    <source>
        <dbReference type="SAM" id="SignalP"/>
    </source>
</evidence>
<keyword evidence="3" id="KW-1185">Reference proteome</keyword>
<evidence type="ECO:0000313" key="3">
    <source>
        <dbReference type="Proteomes" id="UP001598019"/>
    </source>
</evidence>